<feature type="signal peptide" evidence="1">
    <location>
        <begin position="1"/>
        <end position="38"/>
    </location>
</feature>
<feature type="chain" id="PRO_5016320529" evidence="1">
    <location>
        <begin position="39"/>
        <end position="386"/>
    </location>
</feature>
<proteinExistence type="predicted"/>
<dbReference type="Proteomes" id="UP000249700">
    <property type="component" value="Unassembled WGS sequence"/>
</dbReference>
<dbReference type="EMBL" id="QLSX01000001">
    <property type="protein sequence ID" value="RAR64425.1"/>
    <property type="molecule type" value="Genomic_DNA"/>
</dbReference>
<dbReference type="RefSeq" id="WP_181463003.1">
    <property type="nucleotide sequence ID" value="NZ_QLSX01000001.1"/>
</dbReference>
<sequence>MPVLMSMFMPMTTSASAMRRVLAALLFTAIAVAAPCLAAPALPGGILRDIESIEQDLEAADGSGDIRALEARALSQAERLAGGNAADRWARALYLQLASEAAVHRKAYVEAAEHIAKARAVRGIGTDMRAHWQHREASLRLGGGQQARGADLLSDWLGEHPGDVADYWQLAGAQARLERWEAAKGSVSAGLARDDSPSDAHLMLAASIYQQSGEDDKALRMLERLLARAPENPDTWRRAAGLAQRLGQHAHAAALWEAGWRQGVLEGEAALERRIRLHLAAGTPARAAELLKAALEQGRLGDSLAHRRLLATAYQQARVRPSALEAWRRVAEQSGEAEDWLYIGQLAARWGKDAPAREALSRAQSLGSEQASAWLSYLDQHPVATQ</sequence>
<comment type="caution">
    <text evidence="2">The sequence shown here is derived from an EMBL/GenBank/DDBJ whole genome shotgun (WGS) entry which is preliminary data.</text>
</comment>
<keyword evidence="1" id="KW-0732">Signal</keyword>
<organism evidence="2 3">
    <name type="scientific">Onishia taeanensis</name>
    <dbReference type="NCBI Taxonomy" id="284577"/>
    <lineage>
        <taxon>Bacteria</taxon>
        <taxon>Pseudomonadati</taxon>
        <taxon>Pseudomonadota</taxon>
        <taxon>Gammaproteobacteria</taxon>
        <taxon>Oceanospirillales</taxon>
        <taxon>Halomonadaceae</taxon>
        <taxon>Onishia</taxon>
    </lineage>
</organism>
<dbReference type="InterPro" id="IPR011990">
    <property type="entry name" value="TPR-like_helical_dom_sf"/>
</dbReference>
<reference evidence="2 3" key="1">
    <citation type="submission" date="2018-06" db="EMBL/GenBank/DDBJ databases">
        <title>Comparative analysis of microorganisms from saline springs in Andes Mountain Range, Colombia.</title>
        <authorList>
            <person name="Rubin E."/>
        </authorList>
    </citation>
    <scope>NUCLEOTIDE SEQUENCE [LARGE SCALE GENOMIC DNA]</scope>
    <source>
        <strain evidence="2 3">USBA-857</strain>
    </source>
</reference>
<gene>
    <name evidence="2" type="ORF">BCL93_101244</name>
</gene>
<evidence type="ECO:0000313" key="3">
    <source>
        <dbReference type="Proteomes" id="UP000249700"/>
    </source>
</evidence>
<dbReference type="SUPFAM" id="SSF48452">
    <property type="entry name" value="TPR-like"/>
    <property type="match status" value="1"/>
</dbReference>
<protein>
    <submittedName>
        <fullName evidence="2">Tetratricopeptide repeat protein</fullName>
    </submittedName>
</protein>
<dbReference type="Pfam" id="PF13428">
    <property type="entry name" value="TPR_14"/>
    <property type="match status" value="1"/>
</dbReference>
<dbReference type="AlphaFoldDB" id="A0A328Y6S0"/>
<evidence type="ECO:0000313" key="2">
    <source>
        <dbReference type="EMBL" id="RAR64425.1"/>
    </source>
</evidence>
<name>A0A328Y6S0_9GAMM</name>
<dbReference type="Gene3D" id="1.25.40.10">
    <property type="entry name" value="Tetratricopeptide repeat domain"/>
    <property type="match status" value="2"/>
</dbReference>
<accession>A0A328Y6S0</accession>
<evidence type="ECO:0000256" key="1">
    <source>
        <dbReference type="SAM" id="SignalP"/>
    </source>
</evidence>